<keyword evidence="7" id="KW-0862">Zinc</keyword>
<reference evidence="9" key="1">
    <citation type="submission" date="2018-05" db="EMBL/GenBank/DDBJ databases">
        <title>Draft genome of Mucuna pruriens seed.</title>
        <authorList>
            <person name="Nnadi N.E."/>
            <person name="Vos R."/>
            <person name="Hasami M.H."/>
            <person name="Devisetty U.K."/>
            <person name="Aguiy J.C."/>
        </authorList>
    </citation>
    <scope>NUCLEOTIDE SEQUENCE [LARGE SCALE GENOMIC DNA]</scope>
    <source>
        <strain evidence="9">JCA_2017</strain>
    </source>
</reference>
<dbReference type="Pfam" id="PF17917">
    <property type="entry name" value="RT_RNaseH"/>
    <property type="match status" value="1"/>
</dbReference>
<dbReference type="InterPro" id="IPR036875">
    <property type="entry name" value="Znf_CCHC_sf"/>
</dbReference>
<keyword evidence="6" id="KW-0695">RNA-directed DNA polymerase</keyword>
<keyword evidence="4" id="KW-0255">Endonuclease</keyword>
<dbReference type="InterPro" id="IPR043502">
    <property type="entry name" value="DNA/RNA_pol_sf"/>
</dbReference>
<dbReference type="InterPro" id="IPR001878">
    <property type="entry name" value="Znf_CCHC"/>
</dbReference>
<feature type="domain" description="CCHC-type" evidence="8">
    <location>
        <begin position="125"/>
        <end position="141"/>
    </location>
</feature>
<sequence length="415" mass="48330">MTIPTFRGKNDLELYLEWEIKVEHVFDCHNYWKEKKRLKEIADVVELQHYMKIEDFLHKAIQVGRQLKSKSSSKIFSSFSSSWKSNWKNSTAITNPKEDVIAKYSNAPPKGKIDIDTSYRSHDIKCFMCQRVGHITSQCPNKRAIIMMDNGEVESKSLNDDEMPPLEDCSDVEVAKPVDGVVLVTRHALSIQHKGDGDVEQHEHIFHTRCHINDKEFTNIFPKEVPHGSPPLRDIEHQIDLVSTFEIEYDASGVGIRVVLLQESKSIAYFSEKLGRAALKYFTYDKELYALYKKGEVNTVVDALSRSLSYIEKRNEQYSRQANKEHVKVTFEPRDWIWVHMRKERFPIQRNSKLKLRGDRPFQVLERIIDNAYKLDLPTTHGEEFYLRTNPFEEGGNDRDQPIKPKIICMTLEVP</sequence>
<dbReference type="SUPFAM" id="SSF56672">
    <property type="entry name" value="DNA/RNA polymerases"/>
    <property type="match status" value="1"/>
</dbReference>
<evidence type="ECO:0000313" key="9">
    <source>
        <dbReference type="EMBL" id="RDX80727.1"/>
    </source>
</evidence>
<dbReference type="InterPro" id="IPR056924">
    <property type="entry name" value="SH3_Tf2-1"/>
</dbReference>
<keyword evidence="1" id="KW-0808">Transferase</keyword>
<keyword evidence="10" id="KW-1185">Reference proteome</keyword>
<evidence type="ECO:0000256" key="3">
    <source>
        <dbReference type="ARBA" id="ARBA00022722"/>
    </source>
</evidence>
<dbReference type="GO" id="GO:0003676">
    <property type="term" value="F:nucleic acid binding"/>
    <property type="evidence" value="ECO:0007669"/>
    <property type="project" value="InterPro"/>
</dbReference>
<dbReference type="GO" id="GO:0008270">
    <property type="term" value="F:zinc ion binding"/>
    <property type="evidence" value="ECO:0007669"/>
    <property type="project" value="UniProtKB-KW"/>
</dbReference>
<dbReference type="OrthoDB" id="407598at2759"/>
<dbReference type="PANTHER" id="PTHR35046:SF9">
    <property type="entry name" value="RNA-DIRECTED DNA POLYMERASE"/>
    <property type="match status" value="1"/>
</dbReference>
<protein>
    <recommendedName>
        <fullName evidence="8">CCHC-type domain-containing protein</fullName>
    </recommendedName>
</protein>
<evidence type="ECO:0000313" key="10">
    <source>
        <dbReference type="Proteomes" id="UP000257109"/>
    </source>
</evidence>
<accession>A0A371FQW4</accession>
<dbReference type="EMBL" id="QJKJ01008129">
    <property type="protein sequence ID" value="RDX80727.1"/>
    <property type="molecule type" value="Genomic_DNA"/>
</dbReference>
<dbReference type="Proteomes" id="UP000257109">
    <property type="component" value="Unassembled WGS sequence"/>
</dbReference>
<dbReference type="GO" id="GO:0003964">
    <property type="term" value="F:RNA-directed DNA polymerase activity"/>
    <property type="evidence" value="ECO:0007669"/>
    <property type="project" value="UniProtKB-KW"/>
</dbReference>
<keyword evidence="3" id="KW-0540">Nuclease</keyword>
<dbReference type="Pfam" id="PF24626">
    <property type="entry name" value="SH3_Tf2-1"/>
    <property type="match status" value="1"/>
</dbReference>
<evidence type="ECO:0000256" key="1">
    <source>
        <dbReference type="ARBA" id="ARBA00022679"/>
    </source>
</evidence>
<evidence type="ECO:0000256" key="7">
    <source>
        <dbReference type="PROSITE-ProRule" id="PRU00047"/>
    </source>
</evidence>
<evidence type="ECO:0000256" key="6">
    <source>
        <dbReference type="ARBA" id="ARBA00022918"/>
    </source>
</evidence>
<dbReference type="AlphaFoldDB" id="A0A371FQW4"/>
<keyword evidence="2" id="KW-0548">Nucleotidyltransferase</keyword>
<comment type="caution">
    <text evidence="9">The sequence shown here is derived from an EMBL/GenBank/DDBJ whole genome shotgun (WGS) entry which is preliminary data.</text>
</comment>
<name>A0A371FQW4_MUCPR</name>
<dbReference type="PANTHER" id="PTHR35046">
    <property type="entry name" value="ZINC KNUCKLE (CCHC-TYPE) FAMILY PROTEIN"/>
    <property type="match status" value="1"/>
</dbReference>
<organism evidence="9 10">
    <name type="scientific">Mucuna pruriens</name>
    <name type="common">Velvet bean</name>
    <name type="synonym">Dolichos pruriens</name>
    <dbReference type="NCBI Taxonomy" id="157652"/>
    <lineage>
        <taxon>Eukaryota</taxon>
        <taxon>Viridiplantae</taxon>
        <taxon>Streptophyta</taxon>
        <taxon>Embryophyta</taxon>
        <taxon>Tracheophyta</taxon>
        <taxon>Spermatophyta</taxon>
        <taxon>Magnoliopsida</taxon>
        <taxon>eudicotyledons</taxon>
        <taxon>Gunneridae</taxon>
        <taxon>Pentapetalae</taxon>
        <taxon>rosids</taxon>
        <taxon>fabids</taxon>
        <taxon>Fabales</taxon>
        <taxon>Fabaceae</taxon>
        <taxon>Papilionoideae</taxon>
        <taxon>50 kb inversion clade</taxon>
        <taxon>NPAAA clade</taxon>
        <taxon>indigoferoid/millettioid clade</taxon>
        <taxon>Phaseoleae</taxon>
        <taxon>Mucuna</taxon>
    </lineage>
</organism>
<dbReference type="InterPro" id="IPR041373">
    <property type="entry name" value="RT_RNaseH"/>
</dbReference>
<proteinExistence type="predicted"/>
<keyword evidence="7" id="KW-0863">Zinc-finger</keyword>
<gene>
    <name evidence="9" type="ORF">CR513_38691</name>
</gene>
<dbReference type="GO" id="GO:0016787">
    <property type="term" value="F:hydrolase activity"/>
    <property type="evidence" value="ECO:0007669"/>
    <property type="project" value="UniProtKB-KW"/>
</dbReference>
<evidence type="ECO:0000259" key="8">
    <source>
        <dbReference type="PROSITE" id="PS50158"/>
    </source>
</evidence>
<evidence type="ECO:0000256" key="2">
    <source>
        <dbReference type="ARBA" id="ARBA00022695"/>
    </source>
</evidence>
<dbReference type="PROSITE" id="PS50158">
    <property type="entry name" value="ZF_CCHC"/>
    <property type="match status" value="1"/>
</dbReference>
<evidence type="ECO:0000256" key="5">
    <source>
        <dbReference type="ARBA" id="ARBA00022801"/>
    </source>
</evidence>
<dbReference type="GO" id="GO:0004519">
    <property type="term" value="F:endonuclease activity"/>
    <property type="evidence" value="ECO:0007669"/>
    <property type="project" value="UniProtKB-KW"/>
</dbReference>
<keyword evidence="7" id="KW-0479">Metal-binding</keyword>
<keyword evidence="5" id="KW-0378">Hydrolase</keyword>
<feature type="non-terminal residue" evidence="9">
    <location>
        <position position="1"/>
    </location>
</feature>
<evidence type="ECO:0000256" key="4">
    <source>
        <dbReference type="ARBA" id="ARBA00022759"/>
    </source>
</evidence>
<dbReference type="SUPFAM" id="SSF57756">
    <property type="entry name" value="Retrovirus zinc finger-like domains"/>
    <property type="match status" value="1"/>
</dbReference>